<dbReference type="GO" id="GO:0016020">
    <property type="term" value="C:membrane"/>
    <property type="evidence" value="ECO:0007669"/>
    <property type="project" value="UniProtKB-SubCell"/>
</dbReference>
<comment type="caution">
    <text evidence="5">The sequence shown here is derived from an EMBL/GenBank/DDBJ whole genome shotgun (WGS) entry which is preliminary data.</text>
</comment>
<dbReference type="PANTHER" id="PTHR11360:SF284">
    <property type="entry name" value="EG:103B4.3 PROTEIN-RELATED"/>
    <property type="match status" value="1"/>
</dbReference>
<keyword evidence="3" id="KW-0812">Transmembrane</keyword>
<evidence type="ECO:0000256" key="3">
    <source>
        <dbReference type="SAM" id="Phobius"/>
    </source>
</evidence>
<accession>A0AAQ4EZJ6</accession>
<dbReference type="PANTHER" id="PTHR11360">
    <property type="entry name" value="MONOCARBOXYLATE TRANSPORTER"/>
    <property type="match status" value="1"/>
</dbReference>
<feature type="transmembrane region" description="Helical" evidence="3">
    <location>
        <begin position="378"/>
        <end position="399"/>
    </location>
</feature>
<proteinExistence type="predicted"/>
<dbReference type="FunFam" id="1.20.1250.20:FF:000398">
    <property type="entry name" value="Monocarboxylate transporter 14"/>
    <property type="match status" value="1"/>
</dbReference>
<dbReference type="Pfam" id="PF07690">
    <property type="entry name" value="MFS_1"/>
    <property type="match status" value="2"/>
</dbReference>
<evidence type="ECO:0000256" key="2">
    <source>
        <dbReference type="SAM" id="MobiDB-lite"/>
    </source>
</evidence>
<evidence type="ECO:0000313" key="5">
    <source>
        <dbReference type="EMBL" id="KAK8780247.1"/>
    </source>
</evidence>
<dbReference type="GO" id="GO:0008028">
    <property type="term" value="F:monocarboxylic acid transmembrane transporter activity"/>
    <property type="evidence" value="ECO:0007669"/>
    <property type="project" value="TreeGrafter"/>
</dbReference>
<feature type="region of interest" description="Disordered" evidence="2">
    <location>
        <begin position="566"/>
        <end position="598"/>
    </location>
</feature>
<dbReference type="InterPro" id="IPR011701">
    <property type="entry name" value="MFS"/>
</dbReference>
<comment type="subcellular location">
    <subcellularLocation>
        <location evidence="1">Membrane</location>
        <topology evidence="1">Multi-pass membrane protein</topology>
    </subcellularLocation>
</comment>
<dbReference type="CDD" id="cd17352">
    <property type="entry name" value="MFS_MCT_SLC16"/>
    <property type="match status" value="1"/>
</dbReference>
<sequence length="598" mass="64065">MGEQRSSAEARRPSANGLLKSGHQLTSSALAQPPDGGWGWVVVFSSFMIHVIADGVTYTFGIFYLEFLKHFQESKGKTAWIASIMVGTTFCVGPVASGLTTKYGCRAVTIAGSLMATAGLAVSVVAPNVTYLFFTIGLFTGAGFGLMYLPAIVSVTMYFEKRRAFATGIAVCGSGFGTFALAPFIEWLVHVYGWQGALLCTAGMVLNCCVFGALLRPLPAVVRHERAPPREINGNAYHATPGRLSSCSASRELSLSTGTIERSEPRRSARWSALLPTEEEAMSCLHIAGSTPPSPHARSLLVRKDIFYSGSLMNLPPEYRGSSSVLSRELSVTSLRTIKSVTVPLSDERSRIQRFLCSSEVEAALREMVNFGLLRSPVFLLFAASNLFTSVGFNVPYVYTKDRAVEDLQVPEETASLLLSCIGLSNTLGRVLLGYLSDKSCVNRLWLYNANLTVCGLATAFSYAARNGVAMAVYCVIFGATSGAFVSLTSVILVDILGLERLTNAFGLLLLFEGVACLVGPPVTGWLYDYTGSYDPGFFLSGAMIAFGGVMLFLIPCAQRCEEQSTATSTSKSGSSREETATTDMSNGTSSLNGPHNV</sequence>
<keyword evidence="3" id="KW-1133">Transmembrane helix</keyword>
<keyword evidence="6" id="KW-1185">Reference proteome</keyword>
<dbReference type="SUPFAM" id="SSF103473">
    <property type="entry name" value="MFS general substrate transporter"/>
    <property type="match status" value="1"/>
</dbReference>
<gene>
    <name evidence="5" type="ORF">V5799_018412</name>
</gene>
<evidence type="ECO:0000256" key="1">
    <source>
        <dbReference type="ARBA" id="ARBA00004141"/>
    </source>
</evidence>
<feature type="compositionally biased region" description="Polar residues" evidence="2">
    <location>
        <begin position="582"/>
        <end position="598"/>
    </location>
</feature>
<dbReference type="InterPro" id="IPR050327">
    <property type="entry name" value="Proton-linked_MCT"/>
</dbReference>
<feature type="domain" description="Major facilitator superfamily (MFS) profile" evidence="4">
    <location>
        <begin position="39"/>
        <end position="560"/>
    </location>
</feature>
<feature type="transmembrane region" description="Helical" evidence="3">
    <location>
        <begin position="534"/>
        <end position="555"/>
    </location>
</feature>
<feature type="transmembrane region" description="Helical" evidence="3">
    <location>
        <begin position="132"/>
        <end position="153"/>
    </location>
</feature>
<feature type="transmembrane region" description="Helical" evidence="3">
    <location>
        <begin position="471"/>
        <end position="494"/>
    </location>
</feature>
<dbReference type="InterPro" id="IPR036259">
    <property type="entry name" value="MFS_trans_sf"/>
</dbReference>
<protein>
    <recommendedName>
        <fullName evidence="4">Major facilitator superfamily (MFS) profile domain-containing protein</fullName>
    </recommendedName>
</protein>
<keyword evidence="3" id="KW-0472">Membrane</keyword>
<dbReference type="PROSITE" id="PS50850">
    <property type="entry name" value="MFS"/>
    <property type="match status" value="1"/>
</dbReference>
<dbReference type="AlphaFoldDB" id="A0AAQ4EZJ6"/>
<evidence type="ECO:0000313" key="6">
    <source>
        <dbReference type="Proteomes" id="UP001321473"/>
    </source>
</evidence>
<feature type="transmembrane region" description="Helical" evidence="3">
    <location>
        <begin position="191"/>
        <end position="215"/>
    </location>
</feature>
<dbReference type="EMBL" id="JARKHS020009060">
    <property type="protein sequence ID" value="KAK8780247.1"/>
    <property type="molecule type" value="Genomic_DNA"/>
</dbReference>
<evidence type="ECO:0000259" key="4">
    <source>
        <dbReference type="PROSITE" id="PS50850"/>
    </source>
</evidence>
<dbReference type="Proteomes" id="UP001321473">
    <property type="component" value="Unassembled WGS sequence"/>
</dbReference>
<dbReference type="FunFam" id="1.20.1250.20:FF:000271">
    <property type="entry name" value="Monocarboxylate transporter"/>
    <property type="match status" value="1"/>
</dbReference>
<feature type="transmembrane region" description="Helical" evidence="3">
    <location>
        <begin position="165"/>
        <end position="185"/>
    </location>
</feature>
<feature type="transmembrane region" description="Helical" evidence="3">
    <location>
        <begin position="107"/>
        <end position="126"/>
    </location>
</feature>
<dbReference type="InterPro" id="IPR020846">
    <property type="entry name" value="MFS_dom"/>
</dbReference>
<feature type="transmembrane region" description="Helical" evidence="3">
    <location>
        <begin position="445"/>
        <end position="465"/>
    </location>
</feature>
<feature type="transmembrane region" description="Helical" evidence="3">
    <location>
        <begin position="38"/>
        <end position="65"/>
    </location>
</feature>
<feature type="transmembrane region" description="Helical" evidence="3">
    <location>
        <begin position="506"/>
        <end position="528"/>
    </location>
</feature>
<name>A0AAQ4EZJ6_AMBAM</name>
<organism evidence="5 6">
    <name type="scientific">Amblyomma americanum</name>
    <name type="common">Lone star tick</name>
    <dbReference type="NCBI Taxonomy" id="6943"/>
    <lineage>
        <taxon>Eukaryota</taxon>
        <taxon>Metazoa</taxon>
        <taxon>Ecdysozoa</taxon>
        <taxon>Arthropoda</taxon>
        <taxon>Chelicerata</taxon>
        <taxon>Arachnida</taxon>
        <taxon>Acari</taxon>
        <taxon>Parasitiformes</taxon>
        <taxon>Ixodida</taxon>
        <taxon>Ixodoidea</taxon>
        <taxon>Ixodidae</taxon>
        <taxon>Amblyomminae</taxon>
        <taxon>Amblyomma</taxon>
    </lineage>
</organism>
<reference evidence="5 6" key="1">
    <citation type="journal article" date="2023" name="Arcadia Sci">
        <title>De novo assembly of a long-read Amblyomma americanum tick genome.</title>
        <authorList>
            <person name="Chou S."/>
            <person name="Poskanzer K.E."/>
            <person name="Rollins M."/>
            <person name="Thuy-Boun P.S."/>
        </authorList>
    </citation>
    <scope>NUCLEOTIDE SEQUENCE [LARGE SCALE GENOMIC DNA]</scope>
    <source>
        <strain evidence="5">F_SG_1</strain>
        <tissue evidence="5">Salivary glands</tissue>
    </source>
</reference>
<feature type="transmembrane region" description="Helical" evidence="3">
    <location>
        <begin position="414"/>
        <end position="433"/>
    </location>
</feature>
<dbReference type="Gene3D" id="1.20.1250.20">
    <property type="entry name" value="MFS general substrate transporter like domains"/>
    <property type="match status" value="2"/>
</dbReference>